<dbReference type="Proteomes" id="UP000273778">
    <property type="component" value="Chromosome"/>
</dbReference>
<dbReference type="OrthoDB" id="5768004at2"/>
<keyword evidence="4" id="KW-1185">Reference proteome</keyword>
<dbReference type="KEGG" id="spsr:EGC80_06255"/>
<dbReference type="Proteomes" id="UP000278855">
    <property type="component" value="Unassembled WGS sequence"/>
</dbReference>
<feature type="transmembrane region" description="Helical" evidence="1">
    <location>
        <begin position="16"/>
        <end position="38"/>
    </location>
</feature>
<organism evidence="3 5">
    <name type="scientific">Shewanella psychromarinicola</name>
    <dbReference type="NCBI Taxonomy" id="2487742"/>
    <lineage>
        <taxon>Bacteria</taxon>
        <taxon>Pseudomonadati</taxon>
        <taxon>Pseudomonadota</taxon>
        <taxon>Gammaproteobacteria</taxon>
        <taxon>Alteromonadales</taxon>
        <taxon>Shewanellaceae</taxon>
        <taxon>Shewanella</taxon>
    </lineage>
</organism>
<keyword evidence="1" id="KW-0472">Membrane</keyword>
<dbReference type="AlphaFoldDB" id="A0A3N4E280"/>
<reference evidence="3" key="3">
    <citation type="submission" date="2018-11" db="EMBL/GenBank/DDBJ databases">
        <authorList>
            <person name="Hwang Y.J."/>
            <person name="Hwang C.Y."/>
        </authorList>
    </citation>
    <scope>NUCLEOTIDE SEQUENCE</scope>
    <source>
        <strain evidence="3">R106</strain>
    </source>
</reference>
<dbReference type="RefSeq" id="WP_124013456.1">
    <property type="nucleotide sequence ID" value="NZ_CP034073.1"/>
</dbReference>
<evidence type="ECO:0000313" key="5">
    <source>
        <dbReference type="Proteomes" id="UP000278855"/>
    </source>
</evidence>
<name>A0A3N4E280_9GAMM</name>
<reference evidence="5" key="2">
    <citation type="submission" date="2018-11" db="EMBL/GenBank/DDBJ databases">
        <title>Shewanella sp. R106.</title>
        <authorList>
            <person name="Hwang Y.J."/>
            <person name="Hwang C.Y."/>
        </authorList>
    </citation>
    <scope>NUCLEOTIDE SEQUENCE [LARGE SCALE GENOMIC DNA]</scope>
    <source>
        <strain evidence="5">R106</strain>
    </source>
</reference>
<accession>A0A3N4E280</accession>
<proteinExistence type="predicted"/>
<protein>
    <submittedName>
        <fullName evidence="3">MSHA biogenesis protein MshP</fullName>
    </submittedName>
</protein>
<evidence type="ECO:0000313" key="4">
    <source>
        <dbReference type="Proteomes" id="UP000273778"/>
    </source>
</evidence>
<gene>
    <name evidence="3" type="ORF">EGC77_15585</name>
    <name evidence="2" type="ORF">EGC80_06255</name>
</gene>
<evidence type="ECO:0000256" key="1">
    <source>
        <dbReference type="SAM" id="Phobius"/>
    </source>
</evidence>
<dbReference type="EMBL" id="RKKB01000008">
    <property type="protein sequence ID" value="RPA28140.1"/>
    <property type="molecule type" value="Genomic_DNA"/>
</dbReference>
<evidence type="ECO:0000313" key="2">
    <source>
        <dbReference type="EMBL" id="AZG34564.1"/>
    </source>
</evidence>
<keyword evidence="1" id="KW-1133">Transmembrane helix</keyword>
<reference evidence="2 4" key="1">
    <citation type="submission" date="2018-11" db="EMBL/GenBank/DDBJ databases">
        <title>Shewanella sp. M2.</title>
        <authorList>
            <person name="Hwang Y.J."/>
            <person name="Hwang C.Y."/>
        </authorList>
    </citation>
    <scope>NUCLEOTIDE SEQUENCE [LARGE SCALE GENOMIC DNA]</scope>
    <source>
        <strain evidence="2 4">M2</strain>
    </source>
</reference>
<keyword evidence="1" id="KW-0812">Transmembrane</keyword>
<evidence type="ECO:0000313" key="3">
    <source>
        <dbReference type="EMBL" id="RPA28140.1"/>
    </source>
</evidence>
<sequence>MYPKLRLSQHSQQGSALIIGIFVLTVMFLIAASLIRIVSDADESVNQEVWGTRALFSANSGADAALAQLFPVDGTATSCTDVSSTWIPPIGLGFNGFHNCTVSISCNTATVGSVSQYRINSLAVCETGNCAGNSNNSACLRVSRQVEVEARAQ</sequence>
<dbReference type="EMBL" id="CP034073">
    <property type="protein sequence ID" value="AZG34564.1"/>
    <property type="molecule type" value="Genomic_DNA"/>
</dbReference>